<evidence type="ECO:0000259" key="3">
    <source>
        <dbReference type="Pfam" id="PF13406"/>
    </source>
</evidence>
<dbReference type="AlphaFoldDB" id="A0A2A2D8Z8"/>
<reference evidence="4 5" key="1">
    <citation type="submission" date="2017-08" db="EMBL/GenBank/DDBJ databases">
        <title>Genome sequence of Streptomyces albireticuli NRRL B-1670.</title>
        <authorList>
            <person name="Graham D.E."/>
            <person name="Mahan K.M."/>
            <person name="Klingeman D.M."/>
            <person name="Hettich R.L."/>
            <person name="Parry R.J."/>
            <person name="Spain J.C."/>
        </authorList>
    </citation>
    <scope>NUCLEOTIDE SEQUENCE [LARGE SCALE GENOMIC DNA]</scope>
    <source>
        <strain evidence="4 5">NRRL B-1670</strain>
    </source>
</reference>
<feature type="compositionally biased region" description="Basic and acidic residues" evidence="1">
    <location>
        <begin position="331"/>
        <end position="361"/>
    </location>
</feature>
<feature type="compositionally biased region" description="Pro residues" evidence="1">
    <location>
        <begin position="309"/>
        <end position="330"/>
    </location>
</feature>
<dbReference type="Gene3D" id="1.10.530.10">
    <property type="match status" value="1"/>
</dbReference>
<keyword evidence="5" id="KW-1185">Reference proteome</keyword>
<dbReference type="RefSeq" id="WP_095580595.1">
    <property type="nucleotide sequence ID" value="NZ_JAJQQQ010000007.1"/>
</dbReference>
<dbReference type="Gene3D" id="2.60.40.10">
    <property type="entry name" value="Immunoglobulins"/>
    <property type="match status" value="1"/>
</dbReference>
<feature type="signal peptide" evidence="2">
    <location>
        <begin position="1"/>
        <end position="27"/>
    </location>
</feature>
<feature type="chain" id="PRO_5039582702" evidence="2">
    <location>
        <begin position="28"/>
        <end position="622"/>
    </location>
</feature>
<dbReference type="InterPro" id="IPR013783">
    <property type="entry name" value="Ig-like_fold"/>
</dbReference>
<dbReference type="EMBL" id="NSJV01000207">
    <property type="protein sequence ID" value="PAU48963.1"/>
    <property type="molecule type" value="Genomic_DNA"/>
</dbReference>
<dbReference type="CDD" id="cd13399">
    <property type="entry name" value="Slt35-like"/>
    <property type="match status" value="1"/>
</dbReference>
<dbReference type="GO" id="GO:0005975">
    <property type="term" value="P:carbohydrate metabolic process"/>
    <property type="evidence" value="ECO:0007669"/>
    <property type="project" value="UniProtKB-ARBA"/>
</dbReference>
<keyword evidence="2" id="KW-0732">Signal</keyword>
<evidence type="ECO:0000256" key="2">
    <source>
        <dbReference type="SAM" id="SignalP"/>
    </source>
</evidence>
<dbReference type="PANTHER" id="PTHR30163">
    <property type="entry name" value="MEMBRANE-BOUND LYTIC MUREIN TRANSGLYCOSYLASE B"/>
    <property type="match status" value="1"/>
</dbReference>
<feature type="compositionally biased region" description="Low complexity" evidence="1">
    <location>
        <begin position="598"/>
        <end position="615"/>
    </location>
</feature>
<dbReference type="PANTHER" id="PTHR30163:SF8">
    <property type="entry name" value="LYTIC MUREIN TRANSGLYCOSYLASE"/>
    <property type="match status" value="1"/>
</dbReference>
<dbReference type="GO" id="GO:0008933">
    <property type="term" value="F:peptidoglycan lytic transglycosylase activity"/>
    <property type="evidence" value="ECO:0007669"/>
    <property type="project" value="TreeGrafter"/>
</dbReference>
<comment type="caution">
    <text evidence="4">The sequence shown here is derived from an EMBL/GenBank/DDBJ whole genome shotgun (WGS) entry which is preliminary data.</text>
</comment>
<feature type="region of interest" description="Disordered" evidence="1">
    <location>
        <begin position="33"/>
        <end position="87"/>
    </location>
</feature>
<dbReference type="SUPFAM" id="SSF53955">
    <property type="entry name" value="Lysozyme-like"/>
    <property type="match status" value="1"/>
</dbReference>
<dbReference type="GO" id="GO:0009253">
    <property type="term" value="P:peptidoglycan catabolic process"/>
    <property type="evidence" value="ECO:0007669"/>
    <property type="project" value="TreeGrafter"/>
</dbReference>
<proteinExistence type="predicted"/>
<feature type="region of interest" description="Disordered" evidence="1">
    <location>
        <begin position="581"/>
        <end position="622"/>
    </location>
</feature>
<feature type="region of interest" description="Disordered" evidence="1">
    <location>
        <begin position="260"/>
        <end position="361"/>
    </location>
</feature>
<feature type="compositionally biased region" description="Low complexity" evidence="1">
    <location>
        <begin position="261"/>
        <end position="282"/>
    </location>
</feature>
<dbReference type="Proteomes" id="UP000218944">
    <property type="component" value="Unassembled WGS sequence"/>
</dbReference>
<dbReference type="Pfam" id="PF13406">
    <property type="entry name" value="SLT_2"/>
    <property type="match status" value="1"/>
</dbReference>
<dbReference type="InterPro" id="IPR043426">
    <property type="entry name" value="MltB-like"/>
</dbReference>
<feature type="domain" description="Transglycosylase SLT" evidence="3">
    <location>
        <begin position="176"/>
        <end position="222"/>
    </location>
</feature>
<feature type="compositionally biased region" description="Gly residues" evidence="1">
    <location>
        <begin position="296"/>
        <end position="305"/>
    </location>
</feature>
<sequence length="622" mass="65351">MKILRTRAASVSRQGLCTALLVASLTAAVGVSPPHNIADADDTKPGPDNPQGLPHGTPNLTLPDLKPRSPGPLPPPDQRVDGGDAATGIPATALDAYRKAAQAMRTDRPDCHIPWELIAGIGKVESHHGTMEGRQLLPDGRSDRKILGPRLTGGQFATVRDTDGGRYDDDAEYDRAVGPTQFIPSTWESFASDGNGDGVKDPNNIYDAALGTARYLCAEGRDMNKPQDLDKAILRYNPSREYVTAVLAWMRKYQSGDVAELPSLPGGSGSQSPAPSGSAPGSRPTPTPPNRKPGNTPGGSTGGSTGPAKPAPQKPGPQKPGPQKPGPQKPTPEKPKPEKPAPEKPTPEKPKPEKPAPVARLDRHEVAERWQTTEGAVFNEKAGVRATDRTGKPVAGAQVTFEIIGDTDAHFPNGPKVIKVTVPTGKDGVASARQITAGDRSGPFTVRATTDVRGVKAVDFYATVVTPHADTLTQVGNEKFRATPNGSFAKRLTVVALKKDGTAVDHLRLTATVTTSDGKTEVTSGPYFKDDRGKPTRTLELGRTGKDGRLLLPELFTDKNTGAYALKVTTPDGTVLVVHLNVEQETEKEPEKDGKAGGTPSAPAPTQSAPSGTPAKKAGAAS</sequence>
<evidence type="ECO:0000313" key="4">
    <source>
        <dbReference type="EMBL" id="PAU48963.1"/>
    </source>
</evidence>
<evidence type="ECO:0000313" key="5">
    <source>
        <dbReference type="Proteomes" id="UP000218944"/>
    </source>
</evidence>
<name>A0A2A2D8Z8_9ACTN</name>
<dbReference type="InterPro" id="IPR023346">
    <property type="entry name" value="Lysozyme-like_dom_sf"/>
</dbReference>
<protein>
    <submittedName>
        <fullName evidence="4">Lytic transglycosylase</fullName>
    </submittedName>
</protein>
<gene>
    <name evidence="4" type="ORF">CK936_10395</name>
</gene>
<feature type="compositionally biased region" description="Basic and acidic residues" evidence="1">
    <location>
        <begin position="585"/>
        <end position="595"/>
    </location>
</feature>
<evidence type="ECO:0000256" key="1">
    <source>
        <dbReference type="SAM" id="MobiDB-lite"/>
    </source>
</evidence>
<accession>A0A2A2D8Z8</accession>
<organism evidence="4 5">
    <name type="scientific">Streptomyces albireticuli</name>
    <dbReference type="NCBI Taxonomy" id="1940"/>
    <lineage>
        <taxon>Bacteria</taxon>
        <taxon>Bacillati</taxon>
        <taxon>Actinomycetota</taxon>
        <taxon>Actinomycetes</taxon>
        <taxon>Kitasatosporales</taxon>
        <taxon>Streptomycetaceae</taxon>
        <taxon>Streptomyces</taxon>
    </lineage>
</organism>
<dbReference type="InterPro" id="IPR031304">
    <property type="entry name" value="SLT_2"/>
</dbReference>